<keyword evidence="4" id="KW-0472">Membrane</keyword>
<gene>
    <name evidence="5" type="ORF">OTI717_LOCUS43308</name>
</gene>
<evidence type="ECO:0000256" key="1">
    <source>
        <dbReference type="ARBA" id="ARBA00004586"/>
    </source>
</evidence>
<dbReference type="Gene3D" id="1.10.630.10">
    <property type="entry name" value="Cytochrome P450"/>
    <property type="match status" value="1"/>
</dbReference>
<dbReference type="Proteomes" id="UP000663823">
    <property type="component" value="Unassembled WGS sequence"/>
</dbReference>
<dbReference type="PANTHER" id="PTHR24291">
    <property type="entry name" value="CYTOCHROME P450 FAMILY 4"/>
    <property type="match status" value="1"/>
</dbReference>
<evidence type="ECO:0000256" key="3">
    <source>
        <dbReference type="ARBA" id="ARBA00022824"/>
    </source>
</evidence>
<comment type="similarity">
    <text evidence="2">Belongs to the cytochrome P450 family.</text>
</comment>
<proteinExistence type="inferred from homology"/>
<sequence length="108" mass="12854">AAMGLNIGAQQKKNSQYVDAVLKLTDIILKRQRMPWLWPDLLFKLLPEGRDHDRNLNIIHQFTKKVIDDRAQAFRADENRGKRYAFLGNCFFVNSNKYYFDKIRYFVI</sequence>
<dbReference type="GO" id="GO:0020037">
    <property type="term" value="F:heme binding"/>
    <property type="evidence" value="ECO:0007669"/>
    <property type="project" value="InterPro"/>
</dbReference>
<evidence type="ECO:0000313" key="5">
    <source>
        <dbReference type="EMBL" id="CAF4343051.1"/>
    </source>
</evidence>
<dbReference type="InterPro" id="IPR050196">
    <property type="entry name" value="Cytochrome_P450_Monoox"/>
</dbReference>
<evidence type="ECO:0000256" key="4">
    <source>
        <dbReference type="ARBA" id="ARBA00023136"/>
    </source>
</evidence>
<feature type="non-terminal residue" evidence="5">
    <location>
        <position position="1"/>
    </location>
</feature>
<dbReference type="EMBL" id="CAJOAX010060892">
    <property type="protein sequence ID" value="CAF4343051.1"/>
    <property type="molecule type" value="Genomic_DNA"/>
</dbReference>
<evidence type="ECO:0000256" key="2">
    <source>
        <dbReference type="ARBA" id="ARBA00010617"/>
    </source>
</evidence>
<accession>A0A820KGC2</accession>
<dbReference type="InterPro" id="IPR036396">
    <property type="entry name" value="Cyt_P450_sf"/>
</dbReference>
<comment type="caution">
    <text evidence="5">The sequence shown here is derived from an EMBL/GenBank/DDBJ whole genome shotgun (WGS) entry which is preliminary data.</text>
</comment>
<dbReference type="GO" id="GO:0016705">
    <property type="term" value="F:oxidoreductase activity, acting on paired donors, with incorporation or reduction of molecular oxygen"/>
    <property type="evidence" value="ECO:0007669"/>
    <property type="project" value="InterPro"/>
</dbReference>
<evidence type="ECO:0000313" key="6">
    <source>
        <dbReference type="Proteomes" id="UP000663823"/>
    </source>
</evidence>
<dbReference type="SUPFAM" id="SSF48264">
    <property type="entry name" value="Cytochrome P450"/>
    <property type="match status" value="1"/>
</dbReference>
<dbReference type="GO" id="GO:0004497">
    <property type="term" value="F:monooxygenase activity"/>
    <property type="evidence" value="ECO:0007669"/>
    <property type="project" value="InterPro"/>
</dbReference>
<dbReference type="AlphaFoldDB" id="A0A820KGC2"/>
<comment type="subcellular location">
    <subcellularLocation>
        <location evidence="1">Endoplasmic reticulum membrane</location>
    </subcellularLocation>
</comment>
<name>A0A820KGC2_9BILA</name>
<dbReference type="PANTHER" id="PTHR24291:SF189">
    <property type="entry name" value="CYTOCHROME P450 4C3-RELATED"/>
    <property type="match status" value="1"/>
</dbReference>
<protein>
    <submittedName>
        <fullName evidence="5">Uncharacterized protein</fullName>
    </submittedName>
</protein>
<organism evidence="5 6">
    <name type="scientific">Rotaria sordida</name>
    <dbReference type="NCBI Taxonomy" id="392033"/>
    <lineage>
        <taxon>Eukaryota</taxon>
        <taxon>Metazoa</taxon>
        <taxon>Spiralia</taxon>
        <taxon>Gnathifera</taxon>
        <taxon>Rotifera</taxon>
        <taxon>Eurotatoria</taxon>
        <taxon>Bdelloidea</taxon>
        <taxon>Philodinida</taxon>
        <taxon>Philodinidae</taxon>
        <taxon>Rotaria</taxon>
    </lineage>
</organism>
<reference evidence="5" key="1">
    <citation type="submission" date="2021-02" db="EMBL/GenBank/DDBJ databases">
        <authorList>
            <person name="Nowell W R."/>
        </authorList>
    </citation>
    <scope>NUCLEOTIDE SEQUENCE</scope>
</reference>
<dbReference type="GO" id="GO:0005506">
    <property type="term" value="F:iron ion binding"/>
    <property type="evidence" value="ECO:0007669"/>
    <property type="project" value="InterPro"/>
</dbReference>
<dbReference type="GO" id="GO:0005789">
    <property type="term" value="C:endoplasmic reticulum membrane"/>
    <property type="evidence" value="ECO:0007669"/>
    <property type="project" value="UniProtKB-SubCell"/>
</dbReference>
<keyword evidence="3" id="KW-0256">Endoplasmic reticulum</keyword>